<dbReference type="GO" id="GO:0160147">
    <property type="term" value="F:tRNA pseudouridine(38-40) synthase activity"/>
    <property type="evidence" value="ECO:0007669"/>
    <property type="project" value="UniProtKB-EC"/>
</dbReference>
<dbReference type="GO" id="GO:0031119">
    <property type="term" value="P:tRNA pseudouridine synthesis"/>
    <property type="evidence" value="ECO:0007669"/>
    <property type="project" value="TreeGrafter"/>
</dbReference>
<keyword evidence="7" id="KW-1185">Reference proteome</keyword>
<keyword evidence="3 4" id="KW-0413">Isomerase</keyword>
<comment type="caution">
    <text evidence="6">The sequence shown here is derived from an EMBL/GenBank/DDBJ whole genome shotgun (WGS) entry which is preliminary data.</text>
</comment>
<gene>
    <name evidence="6" type="ORF">BV898_17406</name>
</gene>
<dbReference type="Pfam" id="PF01416">
    <property type="entry name" value="PseudoU_synth_1"/>
    <property type="match status" value="1"/>
</dbReference>
<dbReference type="PANTHER" id="PTHR11142:SF0">
    <property type="entry name" value="TRNA PSEUDOURIDINE SYNTHASE-LIKE 1"/>
    <property type="match status" value="1"/>
</dbReference>
<proteinExistence type="inferred from homology"/>
<evidence type="ECO:0000313" key="7">
    <source>
        <dbReference type="Proteomes" id="UP000192578"/>
    </source>
</evidence>
<dbReference type="AlphaFoldDB" id="A0A9X6RM04"/>
<reference evidence="7" key="1">
    <citation type="submission" date="2017-01" db="EMBL/GenBank/DDBJ databases">
        <title>Comparative genomics of anhydrobiosis in the tardigrade Hypsibius dujardini.</title>
        <authorList>
            <person name="Yoshida Y."/>
            <person name="Koutsovoulos G."/>
            <person name="Laetsch D."/>
            <person name="Stevens L."/>
            <person name="Kumar S."/>
            <person name="Horikawa D."/>
            <person name="Ishino K."/>
            <person name="Komine S."/>
            <person name="Tomita M."/>
            <person name="Blaxter M."/>
            <person name="Arakawa K."/>
        </authorList>
    </citation>
    <scope>NUCLEOTIDE SEQUENCE [LARGE SCALE GENOMIC DNA]</scope>
    <source>
        <strain evidence="7">Z151</strain>
    </source>
</reference>
<dbReference type="PANTHER" id="PTHR11142">
    <property type="entry name" value="PSEUDOURIDYLATE SYNTHASE"/>
    <property type="match status" value="1"/>
</dbReference>
<dbReference type="Gene3D" id="3.30.70.660">
    <property type="entry name" value="Pseudouridine synthase I, catalytic domain, C-terminal subdomain"/>
    <property type="match status" value="1"/>
</dbReference>
<dbReference type="OrthoDB" id="271910at2759"/>
<dbReference type="EMBL" id="MTYJ01000295">
    <property type="protein sequence ID" value="OWA52968.1"/>
    <property type="molecule type" value="Genomic_DNA"/>
</dbReference>
<evidence type="ECO:0000256" key="1">
    <source>
        <dbReference type="ARBA" id="ARBA00009375"/>
    </source>
</evidence>
<dbReference type="InterPro" id="IPR020103">
    <property type="entry name" value="PsdUridine_synth_cat_dom_sf"/>
</dbReference>
<name>A0A9X6RM04_HYPEX</name>
<accession>A0A9X6RM04</accession>
<dbReference type="SUPFAM" id="SSF55120">
    <property type="entry name" value="Pseudouridine synthase"/>
    <property type="match status" value="1"/>
</dbReference>
<dbReference type="InterPro" id="IPR020094">
    <property type="entry name" value="TruA/RsuA/RluB/E/F_N"/>
</dbReference>
<comment type="similarity">
    <text evidence="1 4">Belongs to the tRNA pseudouridine synthase TruA family.</text>
</comment>
<sequence length="353" mass="40613">MVRYLLFFSYIGTKFNGAQAQAAIDVRNPRVRTVQCALEAGLLTLKPKNEPRTSLSSRTDSGVHAFESTAHVDLHHFEHGKFYKPDVITFAMNVYFADRDCDVRILRTRIVPDEFNCRHNATSRTYVYRIAVPKRDILPGLPDMSLRSKYISLLPLLEMNSCNLVYPPFDAEAAGKAARLFRGTHNFTSFMMKRSSRDRNPPRNPVRNMEVAEMTPGRGILVEHDQFHDHLEYWDFTFRSSGFLHRQVRRMVGALCAVGSGRLTEENITYMLDNPSHLSWMKFNPGHTPPQGLFLKKVTYNEKDMTLPADYFEVIAKYPHATYLNQKRNVFTGFFEVLRQRAKQLSPDPASQP</sequence>
<evidence type="ECO:0000313" key="6">
    <source>
        <dbReference type="EMBL" id="OWA52968.1"/>
    </source>
</evidence>
<organism evidence="6 7">
    <name type="scientific">Hypsibius exemplaris</name>
    <name type="common">Freshwater tardigrade</name>
    <dbReference type="NCBI Taxonomy" id="2072580"/>
    <lineage>
        <taxon>Eukaryota</taxon>
        <taxon>Metazoa</taxon>
        <taxon>Ecdysozoa</taxon>
        <taxon>Tardigrada</taxon>
        <taxon>Eutardigrada</taxon>
        <taxon>Parachela</taxon>
        <taxon>Hypsibioidea</taxon>
        <taxon>Hypsibiidae</taxon>
        <taxon>Hypsibius</taxon>
    </lineage>
</organism>
<dbReference type="Proteomes" id="UP000192578">
    <property type="component" value="Unassembled WGS sequence"/>
</dbReference>
<dbReference type="GO" id="GO:0003723">
    <property type="term" value="F:RNA binding"/>
    <property type="evidence" value="ECO:0007669"/>
    <property type="project" value="InterPro"/>
</dbReference>
<evidence type="ECO:0000256" key="2">
    <source>
        <dbReference type="ARBA" id="ARBA00022694"/>
    </source>
</evidence>
<dbReference type="InterPro" id="IPR001406">
    <property type="entry name" value="PsdUridine_synth_TruA"/>
</dbReference>
<evidence type="ECO:0000256" key="4">
    <source>
        <dbReference type="RuleBase" id="RU003792"/>
    </source>
</evidence>
<protein>
    <recommendedName>
        <fullName evidence="4">tRNA pseudouridine synthase</fullName>
        <ecNumber evidence="4">5.4.99.12</ecNumber>
    </recommendedName>
</protein>
<dbReference type="InterPro" id="IPR020097">
    <property type="entry name" value="PsdUridine_synth_TruA_a/b_dom"/>
</dbReference>
<dbReference type="Gene3D" id="3.30.70.580">
    <property type="entry name" value="Pseudouridine synthase I, catalytic domain, N-terminal subdomain"/>
    <property type="match status" value="1"/>
</dbReference>
<feature type="domain" description="Pseudouridine synthase I TruA alpha/beta" evidence="5">
    <location>
        <begin position="177"/>
        <end position="301"/>
    </location>
</feature>
<dbReference type="HAMAP" id="MF_00171">
    <property type="entry name" value="TruA"/>
    <property type="match status" value="1"/>
</dbReference>
<evidence type="ECO:0000259" key="5">
    <source>
        <dbReference type="Pfam" id="PF01416"/>
    </source>
</evidence>
<dbReference type="InterPro" id="IPR020095">
    <property type="entry name" value="PsdUridine_synth_TruA_C"/>
</dbReference>
<comment type="catalytic activity">
    <reaction evidence="4">
        <text>uridine(38/39/40) in tRNA = pseudouridine(38/39/40) in tRNA</text>
        <dbReference type="Rhea" id="RHEA:22376"/>
        <dbReference type="Rhea" id="RHEA-COMP:10085"/>
        <dbReference type="Rhea" id="RHEA-COMP:10087"/>
        <dbReference type="ChEBI" id="CHEBI:65314"/>
        <dbReference type="ChEBI" id="CHEBI:65315"/>
        <dbReference type="EC" id="5.4.99.12"/>
    </reaction>
</comment>
<evidence type="ECO:0000256" key="3">
    <source>
        <dbReference type="ARBA" id="ARBA00023235"/>
    </source>
</evidence>
<dbReference type="EC" id="5.4.99.12" evidence="4"/>
<keyword evidence="2 4" id="KW-0819">tRNA processing</keyword>